<name>A0AAW6D180_9FIRM</name>
<reference evidence="2" key="1">
    <citation type="submission" date="2023-01" db="EMBL/GenBank/DDBJ databases">
        <title>Human gut microbiome strain richness.</title>
        <authorList>
            <person name="Chen-Liaw A."/>
        </authorList>
    </citation>
    <scope>NUCLEOTIDE SEQUENCE</scope>
    <source>
        <strain evidence="2">1001283st1_G1_1001283B150217_161031</strain>
    </source>
</reference>
<evidence type="ECO:0000313" key="3">
    <source>
        <dbReference type="Proteomes" id="UP001210809"/>
    </source>
</evidence>
<dbReference type="AlphaFoldDB" id="A0AAW6D180"/>
<feature type="transmembrane region" description="Helical" evidence="1">
    <location>
        <begin position="333"/>
        <end position="354"/>
    </location>
</feature>
<feature type="transmembrane region" description="Helical" evidence="1">
    <location>
        <begin position="272"/>
        <end position="291"/>
    </location>
</feature>
<dbReference type="InterPro" id="IPR011047">
    <property type="entry name" value="Quinoprotein_ADH-like_sf"/>
</dbReference>
<proteinExistence type="predicted"/>
<feature type="transmembrane region" description="Helical" evidence="1">
    <location>
        <begin position="240"/>
        <end position="265"/>
    </location>
</feature>
<protein>
    <submittedName>
        <fullName evidence="2">ABC transporter permease</fullName>
    </submittedName>
</protein>
<comment type="caution">
    <text evidence="2">The sequence shown here is derived from an EMBL/GenBank/DDBJ whole genome shotgun (WGS) entry which is preliminary data.</text>
</comment>
<feature type="transmembrane region" description="Helical" evidence="1">
    <location>
        <begin position="189"/>
        <end position="217"/>
    </location>
</feature>
<evidence type="ECO:0000256" key="1">
    <source>
        <dbReference type="SAM" id="Phobius"/>
    </source>
</evidence>
<feature type="transmembrane region" description="Helical" evidence="1">
    <location>
        <begin position="12"/>
        <end position="35"/>
    </location>
</feature>
<keyword evidence="1" id="KW-0812">Transmembrane</keyword>
<sequence length="676" mass="76548">MLLKFEFKKIYFKQFAFFIAIAVIVIKAISSVGLYEPDYSSLSVQQQNYYLECMDKFGGKLNDEKEAAIISLHNEAETAKTMQDRIIEKNASGEYETVEAYFAELGKVPEIITKYDAVQLLFRNYSRVSTDKEHLVMLPSDAKGMTCGIEYILIIFICYISAVMCYYERKYKAVYISSTNAVKGSFCRLLALFSVIVLCWICFAVIELFSIITVIGAENLFVGVVSLQAFANTPFKESGILAVFIMIQLTKLCGYLLISALCILLSTLTKNLPLSVFVPLVITCVWVYLFTPESVTFYSPFSLVLGSPYFTGDCYFIDTHGSLLLMYTAPDTWLLWLLIFISLIIVLVSLIIFIKSNKCNIKKNHFALPALLLSVAFLSSGCSSHNISDEAANGAVIASNSTNIYVPYIITDDDYQVVGRKITVYNQNLDLIEDSIIHDITQGKITRQILYSDGYLYFYTNDTITDSNDIYKINLSDYHEECVFAEPDTNEINMYLDIVKIYGSKNPDDYDIRGMSKYGDELYILTNSNKIFAVNVITGIRRLVLEEQYIHCFCMSNNGAIFYINADGNPVCFDNEKKIVSDRVFNNVCADGEYVYCTNKKVTYRYKVSDFSEEKYADVGEIYQVENGKALSSNGIYISEYGKQTKISEEGNLFLLDGKIVRQNGELLSFVEVQLF</sequence>
<evidence type="ECO:0000313" key="2">
    <source>
        <dbReference type="EMBL" id="MDB8004956.1"/>
    </source>
</evidence>
<keyword evidence="1" id="KW-1133">Transmembrane helix</keyword>
<dbReference type="SUPFAM" id="SSF50998">
    <property type="entry name" value="Quinoprotein alcohol dehydrogenase-like"/>
    <property type="match status" value="1"/>
</dbReference>
<accession>A0AAW6D180</accession>
<feature type="transmembrane region" description="Helical" evidence="1">
    <location>
        <begin position="148"/>
        <end position="168"/>
    </location>
</feature>
<dbReference type="Proteomes" id="UP001210809">
    <property type="component" value="Unassembled WGS sequence"/>
</dbReference>
<keyword evidence="1" id="KW-0472">Membrane</keyword>
<dbReference type="EMBL" id="JAQLXW010000038">
    <property type="protein sequence ID" value="MDB8004956.1"/>
    <property type="molecule type" value="Genomic_DNA"/>
</dbReference>
<gene>
    <name evidence="2" type="ORF">PNE09_12950</name>
</gene>
<organism evidence="2 3">
    <name type="scientific">[Eubacterium] siraeum</name>
    <dbReference type="NCBI Taxonomy" id="39492"/>
    <lineage>
        <taxon>Bacteria</taxon>
        <taxon>Bacillati</taxon>
        <taxon>Bacillota</taxon>
        <taxon>Clostridia</taxon>
        <taxon>Eubacteriales</taxon>
        <taxon>Oscillospiraceae</taxon>
        <taxon>Oscillospiraceae incertae sedis</taxon>
    </lineage>
</organism>